<evidence type="ECO:0000313" key="24">
    <source>
        <dbReference type="Ensembl" id="ENSELUP00000036713.2"/>
    </source>
</evidence>
<name>A0A3P9A6S9_ESOLU</name>
<keyword evidence="11" id="KW-0472">Membrane</keyword>
<dbReference type="GO" id="GO:0005737">
    <property type="term" value="C:cytoplasm"/>
    <property type="evidence" value="ECO:0007669"/>
    <property type="project" value="UniProtKB-SubCell"/>
</dbReference>
<feature type="binding site" evidence="15">
    <location>
        <position position="460"/>
    </location>
    <ligand>
        <name>substrate</name>
    </ligand>
</feature>
<feature type="domain" description="PI-PLC Y-box" evidence="22">
    <location>
        <begin position="508"/>
        <end position="624"/>
    </location>
</feature>
<evidence type="ECO:0000256" key="18">
    <source>
        <dbReference type="RuleBase" id="RU361133"/>
    </source>
</evidence>
<sequence length="771" mass="88797">MQCIRRQPRRTRSEELLNYERTKNVARMNLQLLGLEGDTDLKFLLGGGELLKLRSSSWMKARFYKLQEDCRTMWHESKTCTKSKQTFSIEDISAVRAGRQSEGLRKYTDELLEGRCFSIIFKGRRKDLDLIASSDEEAKQWVTSLEKIMSNLNNLNCQQKTQHWIFNCLRKADKNCDSQLSLEELKDFLHQINIELDDLYAEDLFRQCDKSKSGYLSEEEIKTFYNLLTRRQEIDEIYAEYAKTTGFMSAENLLDFLIKEQKEEATLADANRLIDQYERDDKAKEKQLMTKDGFLMYLQMFEGLVLNPTHKAVHQDMNQPLNHYFISSSHNTYLMEDQLTGPSSTKAYIRALVKGCRCVELDCWDGSDEEPVIYHGHTLTSKILFRDAIKTIKDYAFKTSDYPVILSLENHCSVEQQKVMAKHMSSILGSALITTPLEDQMPTEFPSPEALKGRFLVKCKRLNKLEVYFTREAAAVNDDTLTEEEDEEEDEEQQKAKKCKKLKIAKELSDMVIYCKSVPFNGFQDAKDNLAFYEMASVKEGKAIQLAEESANCYIRHNVDKLSRIYPAGLRTDSSNFNPVPLWNAGCQIVALNVQTPCPNMDLNQGRFLVNGKTGYILKPAYMRDQMSEFDPITLTRGPWLQHKTLHIMIISAQQLPKVNQKKTSVVDALVKVEIHGVPADTAEKETVHIVDNGFNPMWNENFQFDVHVPALALVRFVVEDYNYAFDNELIGQFTLPFTSLQLGYRHVPLFKDGEPLSSARLFVHIMIMDA</sequence>
<keyword evidence="6" id="KW-0677">Repeat</keyword>
<dbReference type="PROSITE" id="PS50222">
    <property type="entry name" value="EF_HAND_2"/>
    <property type="match status" value="2"/>
</dbReference>
<feature type="coiled-coil region" evidence="19">
    <location>
        <begin position="260"/>
        <end position="287"/>
    </location>
</feature>
<feature type="binding site" evidence="15">
    <location>
        <position position="564"/>
    </location>
    <ligand>
        <name>substrate</name>
    </ligand>
</feature>
<feature type="binding site" evidence="16">
    <location>
        <position position="722"/>
    </location>
    <ligand>
        <name>Ca(2+)</name>
        <dbReference type="ChEBI" id="CHEBI:29108"/>
        <label>5</label>
    </ligand>
</feature>
<feature type="binding site" evidence="15">
    <location>
        <position position="537"/>
    </location>
    <ligand>
        <name>substrate</name>
    </ligand>
</feature>
<protein>
    <recommendedName>
        <fullName evidence="3 18">Phosphoinositide phospholipase C</fullName>
        <ecNumber evidence="3 18">3.1.4.11</ecNumber>
    </recommendedName>
</protein>
<dbReference type="Pfam" id="PF00388">
    <property type="entry name" value="PI-PLC-X"/>
    <property type="match status" value="1"/>
</dbReference>
<dbReference type="Ensembl" id="ENSELUT00000039699.3">
    <property type="protein sequence ID" value="ENSELUP00000036713.2"/>
    <property type="gene ID" value="ENSELUG00000016108.3"/>
</dbReference>
<accession>A0A3P9A6S9</accession>
<dbReference type="SUPFAM" id="SSF47473">
    <property type="entry name" value="EF-hand"/>
    <property type="match status" value="1"/>
</dbReference>
<dbReference type="InterPro" id="IPR017946">
    <property type="entry name" value="PLC-like_Pdiesterase_TIM-brl"/>
</dbReference>
<dbReference type="Gene3D" id="1.10.238.10">
    <property type="entry name" value="EF-hand"/>
    <property type="match status" value="2"/>
</dbReference>
<feature type="active site" evidence="14">
    <location>
        <position position="375"/>
    </location>
</feature>
<dbReference type="SMART" id="SM00148">
    <property type="entry name" value="PLCXc"/>
    <property type="match status" value="1"/>
</dbReference>
<dbReference type="GeneID" id="105022998"/>
<dbReference type="SMART" id="SM00054">
    <property type="entry name" value="EFh"/>
    <property type="match status" value="2"/>
</dbReference>
<feature type="binding site" evidence="16">
    <location>
        <position position="668"/>
    </location>
    <ligand>
        <name>Ca(2+)</name>
        <dbReference type="ChEBI" id="CHEBI:29108"/>
        <label>4</label>
    </ligand>
</feature>
<dbReference type="SMART" id="SM00233">
    <property type="entry name" value="PH"/>
    <property type="match status" value="1"/>
</dbReference>
<evidence type="ECO:0000256" key="17">
    <source>
        <dbReference type="PIRSR" id="PIRSR628391-4"/>
    </source>
</evidence>
<reference evidence="24" key="3">
    <citation type="submission" date="2025-08" db="UniProtKB">
        <authorList>
            <consortium name="Ensembl"/>
        </authorList>
    </citation>
    <scope>IDENTIFICATION</scope>
</reference>
<evidence type="ECO:0000256" key="3">
    <source>
        <dbReference type="ARBA" id="ARBA00012368"/>
    </source>
</evidence>
<feature type="binding site" evidence="16">
    <location>
        <position position="331"/>
    </location>
    <ligand>
        <name>Ca(2+)</name>
        <dbReference type="ChEBI" id="CHEBI:29108"/>
        <label>3</label>
        <note>catalytic</note>
    </ligand>
</feature>
<keyword evidence="4" id="KW-0963">Cytoplasm</keyword>
<evidence type="ECO:0000256" key="10">
    <source>
        <dbReference type="ARBA" id="ARBA00023098"/>
    </source>
</evidence>
<keyword evidence="7 18" id="KW-0378">Hydrolase</keyword>
<evidence type="ECO:0000256" key="2">
    <source>
        <dbReference type="ARBA" id="ARBA00004496"/>
    </source>
</evidence>
<comment type="cofactor">
    <cofactor evidence="16">
        <name>Ca(2+)</name>
        <dbReference type="ChEBI" id="CHEBI:29108"/>
    </cofactor>
    <text evidence="16">Binds 3 Ca(2+) ions per subunit. Two of the Ca(2+) ions are bound to the C2 domain.</text>
</comment>
<dbReference type="InterPro" id="IPR002048">
    <property type="entry name" value="EF_hand_dom"/>
</dbReference>
<dbReference type="PROSITE" id="PS00018">
    <property type="entry name" value="EF_HAND_1"/>
    <property type="match status" value="1"/>
</dbReference>
<dbReference type="GO" id="GO:0016042">
    <property type="term" value="P:lipid catabolic process"/>
    <property type="evidence" value="ECO:0007669"/>
    <property type="project" value="UniProtKB-KW"/>
</dbReference>
<evidence type="ECO:0000256" key="11">
    <source>
        <dbReference type="ARBA" id="ARBA00023136"/>
    </source>
</evidence>
<reference evidence="24" key="4">
    <citation type="submission" date="2025-09" db="UniProtKB">
        <authorList>
            <consortium name="Ensembl"/>
        </authorList>
    </citation>
    <scope>IDENTIFICATION</scope>
</reference>
<evidence type="ECO:0000256" key="13">
    <source>
        <dbReference type="ARBA" id="ARBA00023674"/>
    </source>
</evidence>
<evidence type="ECO:0000256" key="12">
    <source>
        <dbReference type="ARBA" id="ARBA00023224"/>
    </source>
</evidence>
<reference evidence="25" key="1">
    <citation type="journal article" date="2014" name="PLoS ONE">
        <title>The genome and linkage map of the northern pike (Esox lucius): conserved synteny revealed between the salmonid sister group and the Neoteleostei.</title>
        <authorList>
            <person name="Rondeau E.B."/>
            <person name="Minkley D.R."/>
            <person name="Leong J.S."/>
            <person name="Messmer A.M."/>
            <person name="Jantzen J.R."/>
            <person name="von Schalburg K.R."/>
            <person name="Lemon C."/>
            <person name="Bird N.H."/>
            <person name="Koop B.F."/>
        </authorList>
    </citation>
    <scope>NUCLEOTIDE SEQUENCE</scope>
</reference>
<evidence type="ECO:0000256" key="4">
    <source>
        <dbReference type="ARBA" id="ARBA00022490"/>
    </source>
</evidence>
<keyword evidence="25" id="KW-1185">Reference proteome</keyword>
<dbReference type="InterPro" id="IPR015359">
    <property type="entry name" value="PLC_EF-hand-like"/>
</dbReference>
<dbReference type="RefSeq" id="XP_010890136.2">
    <property type="nucleotide sequence ID" value="XM_010891834.4"/>
</dbReference>
<evidence type="ECO:0000259" key="21">
    <source>
        <dbReference type="PROSITE" id="PS50004"/>
    </source>
</evidence>
<evidence type="ECO:0000313" key="25">
    <source>
        <dbReference type="Proteomes" id="UP000265140"/>
    </source>
</evidence>
<dbReference type="PANTHER" id="PTHR10336">
    <property type="entry name" value="PHOSPHOINOSITIDE-SPECIFIC PHOSPHOLIPASE C FAMILY PROTEIN"/>
    <property type="match status" value="1"/>
</dbReference>
<feature type="domain" description="EF-hand" evidence="23">
    <location>
        <begin position="160"/>
        <end position="195"/>
    </location>
</feature>
<dbReference type="Proteomes" id="UP000265140">
    <property type="component" value="Chromosome 3"/>
</dbReference>
<evidence type="ECO:0000256" key="14">
    <source>
        <dbReference type="PIRSR" id="PIRSR628391-1"/>
    </source>
</evidence>
<evidence type="ECO:0000259" key="23">
    <source>
        <dbReference type="PROSITE" id="PS50222"/>
    </source>
</evidence>
<feature type="domain" description="PH" evidence="20">
    <location>
        <begin position="43"/>
        <end position="150"/>
    </location>
</feature>
<dbReference type="SUPFAM" id="SSF49562">
    <property type="entry name" value="C2 domain (Calcium/lipid-binding domain, CaLB)"/>
    <property type="match status" value="1"/>
</dbReference>
<dbReference type="CDD" id="cd00275">
    <property type="entry name" value="C2_PLC_like"/>
    <property type="match status" value="1"/>
</dbReference>
<evidence type="ECO:0000256" key="19">
    <source>
        <dbReference type="SAM" id="Coils"/>
    </source>
</evidence>
<keyword evidence="10 18" id="KW-0443">Lipid metabolism</keyword>
<dbReference type="PANTHER" id="PTHR10336:SF199">
    <property type="entry name" value="PHOSPHOINOSITIDE PHOSPHOLIPASE C"/>
    <property type="match status" value="1"/>
</dbReference>
<evidence type="ECO:0000259" key="22">
    <source>
        <dbReference type="PROSITE" id="PS50008"/>
    </source>
</evidence>
<dbReference type="FunFam" id="3.20.20.190:FF:000022">
    <property type="entry name" value="Phosphoinositide phospholipase C"/>
    <property type="match status" value="1"/>
</dbReference>
<keyword evidence="5 16" id="KW-0479">Metal-binding</keyword>
<keyword evidence="12" id="KW-0807">Transducer</keyword>
<dbReference type="PROSITE" id="PS50008">
    <property type="entry name" value="PIPLC_Y_DOMAIN"/>
    <property type="match status" value="1"/>
</dbReference>
<dbReference type="Gene3D" id="3.20.20.190">
    <property type="entry name" value="Phosphatidylinositol (PI) phosphodiesterase"/>
    <property type="match status" value="1"/>
</dbReference>
<dbReference type="FunFam" id="1.10.238.10:FF:000005">
    <property type="entry name" value="Phosphoinositide phospholipase C"/>
    <property type="match status" value="1"/>
</dbReference>
<dbReference type="PRINTS" id="PR00390">
    <property type="entry name" value="PHPHLIPASEC"/>
</dbReference>
<dbReference type="InterPro" id="IPR001711">
    <property type="entry name" value="PLipase_C_Pinositol-sp_Y"/>
</dbReference>
<feature type="binding site" evidence="16">
    <location>
        <position position="721"/>
    </location>
    <ligand>
        <name>Ca(2+)</name>
        <dbReference type="ChEBI" id="CHEBI:29108"/>
        <label>5</label>
    </ligand>
</feature>
<evidence type="ECO:0000256" key="16">
    <source>
        <dbReference type="PIRSR" id="PIRSR628391-3"/>
    </source>
</evidence>
<feature type="binding site" evidence="16">
    <location>
        <position position="360"/>
    </location>
    <ligand>
        <name>Ca(2+)</name>
        <dbReference type="ChEBI" id="CHEBI:29108"/>
        <label>3</label>
        <note>catalytic</note>
    </ligand>
</feature>
<dbReference type="Bgee" id="ENSELUG00000016108">
    <property type="expression patterns" value="Expressed in liver and 9 other cell types or tissues"/>
</dbReference>
<dbReference type="OrthoDB" id="269822at2759"/>
<organism evidence="24 25">
    <name type="scientific">Esox lucius</name>
    <name type="common">Northern pike</name>
    <dbReference type="NCBI Taxonomy" id="8010"/>
    <lineage>
        <taxon>Eukaryota</taxon>
        <taxon>Metazoa</taxon>
        <taxon>Chordata</taxon>
        <taxon>Craniata</taxon>
        <taxon>Vertebrata</taxon>
        <taxon>Euteleostomi</taxon>
        <taxon>Actinopterygii</taxon>
        <taxon>Neopterygii</taxon>
        <taxon>Teleostei</taxon>
        <taxon>Protacanthopterygii</taxon>
        <taxon>Esociformes</taxon>
        <taxon>Esocidae</taxon>
        <taxon>Esox</taxon>
    </lineage>
</organism>
<dbReference type="InterPro" id="IPR028391">
    <property type="entry name" value="PLC-delta1_cat"/>
</dbReference>
<dbReference type="GO" id="GO:0035556">
    <property type="term" value="P:intracellular signal transduction"/>
    <property type="evidence" value="ECO:0007669"/>
    <property type="project" value="InterPro"/>
</dbReference>
<dbReference type="Pfam" id="PF00168">
    <property type="entry name" value="C2"/>
    <property type="match status" value="1"/>
</dbReference>
<dbReference type="PROSITE" id="PS50003">
    <property type="entry name" value="PH_DOMAIN"/>
    <property type="match status" value="1"/>
</dbReference>
<feature type="binding site" evidence="16">
    <location>
        <position position="362"/>
    </location>
    <ligand>
        <name>Ca(2+)</name>
        <dbReference type="ChEBI" id="CHEBI:29108"/>
        <label>3</label>
        <note>catalytic</note>
    </ligand>
</feature>
<comment type="catalytic activity">
    <reaction evidence="13">
        <text>a 1,2-diacyl-sn-glycero-3-phospho-(1D-myo-inositol-4,5-bisphosphate) + H2O = 1D-myo-inositol 1,4,5-trisphosphate + a 1,2-diacyl-sn-glycerol + H(+)</text>
        <dbReference type="Rhea" id="RHEA:33179"/>
        <dbReference type="ChEBI" id="CHEBI:15377"/>
        <dbReference type="ChEBI" id="CHEBI:15378"/>
        <dbReference type="ChEBI" id="CHEBI:17815"/>
        <dbReference type="ChEBI" id="CHEBI:58456"/>
        <dbReference type="ChEBI" id="CHEBI:203600"/>
        <dbReference type="EC" id="3.1.4.11"/>
    </reaction>
    <physiologicalReaction direction="left-to-right" evidence="13">
        <dbReference type="Rhea" id="RHEA:33180"/>
    </physiologicalReaction>
</comment>
<feature type="glycosylation site" description="O-linked (GlcNAc) serine" evidence="17">
    <location>
        <position position="211"/>
    </location>
</feature>
<evidence type="ECO:0000256" key="7">
    <source>
        <dbReference type="ARBA" id="ARBA00022801"/>
    </source>
</evidence>
<dbReference type="InterPro" id="IPR035892">
    <property type="entry name" value="C2_domain_sf"/>
</dbReference>
<dbReference type="CTD" id="337489"/>
<keyword evidence="8 16" id="KW-0106">Calcium</keyword>
<evidence type="ECO:0000259" key="20">
    <source>
        <dbReference type="PROSITE" id="PS50003"/>
    </source>
</evidence>
<feature type="domain" description="EF-hand" evidence="23">
    <location>
        <begin position="196"/>
        <end position="231"/>
    </location>
</feature>
<keyword evidence="19" id="KW-0175">Coiled coil</keyword>
<reference evidence="24" key="2">
    <citation type="submission" date="2020-02" db="EMBL/GenBank/DDBJ databases">
        <title>Esox lucius (northern pike) genome, fEsoLuc1, primary haplotype.</title>
        <authorList>
            <person name="Myers G."/>
            <person name="Karagic N."/>
            <person name="Meyer A."/>
            <person name="Pippel M."/>
            <person name="Reichard M."/>
            <person name="Winkler S."/>
            <person name="Tracey A."/>
            <person name="Sims Y."/>
            <person name="Howe K."/>
            <person name="Rhie A."/>
            <person name="Formenti G."/>
            <person name="Durbin R."/>
            <person name="Fedrigo O."/>
            <person name="Jarvis E.D."/>
        </authorList>
    </citation>
    <scope>NUCLEOTIDE SEQUENCE [LARGE SCALE GENOMIC DNA]</scope>
</reference>
<dbReference type="FunFam" id="2.30.29.30:FF:000088">
    <property type="entry name" value="Phosphoinositide phospholipase C"/>
    <property type="match status" value="1"/>
</dbReference>
<evidence type="ECO:0000256" key="1">
    <source>
        <dbReference type="ARBA" id="ARBA00004170"/>
    </source>
</evidence>
<dbReference type="Pfam" id="PF00169">
    <property type="entry name" value="PH"/>
    <property type="match status" value="1"/>
</dbReference>
<dbReference type="InterPro" id="IPR018247">
    <property type="entry name" value="EF_Hand_1_Ca_BS"/>
</dbReference>
<dbReference type="Pfam" id="PF09279">
    <property type="entry name" value="EF-hand_like"/>
    <property type="match status" value="1"/>
</dbReference>
<dbReference type="SMART" id="SM00149">
    <property type="entry name" value="PLCYc"/>
    <property type="match status" value="1"/>
</dbReference>
<proteinExistence type="predicted"/>
<feature type="active site" evidence="14">
    <location>
        <position position="330"/>
    </location>
</feature>
<evidence type="ECO:0000256" key="5">
    <source>
        <dbReference type="ARBA" id="ARBA00022723"/>
    </source>
</evidence>
<dbReference type="GO" id="GO:0004435">
    <property type="term" value="F:phosphatidylinositol-4,5-bisphosphate phospholipase C activity"/>
    <property type="evidence" value="ECO:0007669"/>
    <property type="project" value="UniProtKB-EC"/>
</dbReference>
<evidence type="ECO:0000256" key="15">
    <source>
        <dbReference type="PIRSR" id="PIRSR628391-2"/>
    </source>
</evidence>
<keyword evidence="9 18" id="KW-0442">Lipid degradation</keyword>
<dbReference type="CDD" id="cd08593">
    <property type="entry name" value="PI-PLCc_delta"/>
    <property type="match status" value="1"/>
</dbReference>
<feature type="binding site" evidence="16">
    <location>
        <position position="409"/>
    </location>
    <ligand>
        <name>Ca(2+)</name>
        <dbReference type="ChEBI" id="CHEBI:29108"/>
        <label>3</label>
        <note>catalytic</note>
    </ligand>
</feature>
<dbReference type="Pfam" id="PF00387">
    <property type="entry name" value="PI-PLC-Y"/>
    <property type="match status" value="1"/>
</dbReference>
<dbReference type="InterPro" id="IPR000909">
    <property type="entry name" value="PLipase_C_PInositol-sp_X_dom"/>
</dbReference>
<evidence type="ECO:0000256" key="9">
    <source>
        <dbReference type="ARBA" id="ARBA00022963"/>
    </source>
</evidence>
<dbReference type="GeneTree" id="ENSGT00940000158392"/>
<dbReference type="Gene3D" id="2.30.29.30">
    <property type="entry name" value="Pleckstrin-homology domain (PH domain)/Phosphotyrosine-binding domain (PTB)"/>
    <property type="match status" value="1"/>
</dbReference>
<keyword evidence="17" id="KW-0325">Glycoprotein</keyword>
<dbReference type="AlphaFoldDB" id="A0A3P9A6S9"/>
<dbReference type="KEGG" id="els:105022998"/>
<feature type="binding site" evidence="15">
    <location>
        <position position="458"/>
    </location>
    <ligand>
        <name>substrate</name>
    </ligand>
</feature>
<dbReference type="GO" id="GO:0005509">
    <property type="term" value="F:calcium ion binding"/>
    <property type="evidence" value="ECO:0007669"/>
    <property type="project" value="InterPro"/>
</dbReference>
<dbReference type="InterPro" id="IPR001192">
    <property type="entry name" value="PI-PLC_fam"/>
</dbReference>
<dbReference type="FunFam" id="2.60.40.150:FF:000058">
    <property type="entry name" value="Phosphoinositide phospholipase C"/>
    <property type="match status" value="1"/>
</dbReference>
<dbReference type="PROSITE" id="PS50004">
    <property type="entry name" value="C2"/>
    <property type="match status" value="1"/>
</dbReference>
<dbReference type="PROSITE" id="PS50007">
    <property type="entry name" value="PIPLC_X_DOMAIN"/>
    <property type="match status" value="1"/>
</dbReference>
<dbReference type="InterPro" id="IPR000008">
    <property type="entry name" value="C2_dom"/>
</dbReference>
<dbReference type="InterPro" id="IPR001849">
    <property type="entry name" value="PH_domain"/>
</dbReference>
<comment type="subcellular location">
    <subcellularLocation>
        <location evidence="2">Cytoplasm</location>
    </subcellularLocation>
    <subcellularLocation>
        <location evidence="1">Membrane</location>
        <topology evidence="1">Peripheral membrane protein</topology>
    </subcellularLocation>
</comment>
<dbReference type="SMART" id="SM00239">
    <property type="entry name" value="C2"/>
    <property type="match status" value="1"/>
</dbReference>
<dbReference type="SUPFAM" id="SSF50729">
    <property type="entry name" value="PH domain-like"/>
    <property type="match status" value="1"/>
</dbReference>
<dbReference type="InterPro" id="IPR011992">
    <property type="entry name" value="EF-hand-dom_pair"/>
</dbReference>
<dbReference type="InterPro" id="IPR011993">
    <property type="entry name" value="PH-like_dom_sf"/>
</dbReference>
<evidence type="ECO:0000256" key="8">
    <source>
        <dbReference type="ARBA" id="ARBA00022837"/>
    </source>
</evidence>
<dbReference type="SUPFAM" id="SSF51695">
    <property type="entry name" value="PLC-like phosphodiesterases"/>
    <property type="match status" value="1"/>
</dbReference>
<dbReference type="CDD" id="cd13363">
    <property type="entry name" value="PH_PLC_delta"/>
    <property type="match status" value="1"/>
</dbReference>
<feature type="domain" description="C2" evidence="21">
    <location>
        <begin position="627"/>
        <end position="752"/>
    </location>
</feature>
<dbReference type="Gene3D" id="2.60.40.150">
    <property type="entry name" value="C2 domain"/>
    <property type="match status" value="1"/>
</dbReference>
<dbReference type="EC" id="3.1.4.11" evidence="3 18"/>
<evidence type="ECO:0000256" key="6">
    <source>
        <dbReference type="ARBA" id="ARBA00022737"/>
    </source>
</evidence>
<dbReference type="GO" id="GO:0005886">
    <property type="term" value="C:plasma membrane"/>
    <property type="evidence" value="ECO:0007669"/>
    <property type="project" value="TreeGrafter"/>
</dbReference>